<keyword evidence="8 12" id="KW-0472">Membrane</keyword>
<feature type="binding site" evidence="12">
    <location>
        <position position="70"/>
    </location>
    <ligand>
        <name>Na(+)</name>
        <dbReference type="ChEBI" id="CHEBI:29101"/>
        <note>structural</note>
    </ligand>
</feature>
<evidence type="ECO:0000256" key="7">
    <source>
        <dbReference type="ARBA" id="ARBA00023065"/>
    </source>
</evidence>
<comment type="subcellular location">
    <subcellularLocation>
        <location evidence="1 12">Cell membrane</location>
        <topology evidence="1 12">Multi-pass membrane protein</topology>
    </subcellularLocation>
</comment>
<feature type="transmembrane region" description="Helical" evidence="12">
    <location>
        <begin position="98"/>
        <end position="124"/>
    </location>
</feature>
<dbReference type="AlphaFoldDB" id="A0A0J6SVR6"/>
<comment type="function">
    <text evidence="12">Fluoride-specific ion channel. Important for reducing fluoride concentration in the cell, thus reducing its toxicity.</text>
</comment>
<evidence type="ECO:0000256" key="4">
    <source>
        <dbReference type="ARBA" id="ARBA00022692"/>
    </source>
</evidence>
<evidence type="ECO:0000313" key="14">
    <source>
        <dbReference type="Proteomes" id="UP000035955"/>
    </source>
</evidence>
<gene>
    <name evidence="12" type="primary">fluC</name>
    <name evidence="12" type="synonym">crcB</name>
    <name evidence="13" type="ORF">VQ02_12650</name>
</gene>
<proteinExistence type="inferred from homology"/>
<evidence type="ECO:0000256" key="8">
    <source>
        <dbReference type="ARBA" id="ARBA00023136"/>
    </source>
</evidence>
<evidence type="ECO:0000256" key="2">
    <source>
        <dbReference type="ARBA" id="ARBA00022475"/>
    </source>
</evidence>
<organism evidence="13 14">
    <name type="scientific">Methylobacterium variabile</name>
    <dbReference type="NCBI Taxonomy" id="298794"/>
    <lineage>
        <taxon>Bacteria</taxon>
        <taxon>Pseudomonadati</taxon>
        <taxon>Pseudomonadota</taxon>
        <taxon>Alphaproteobacteria</taxon>
        <taxon>Hyphomicrobiales</taxon>
        <taxon>Methylobacteriaceae</taxon>
        <taxon>Methylobacterium</taxon>
    </lineage>
</organism>
<keyword evidence="6 12" id="KW-0915">Sodium</keyword>
<keyword evidence="9 12" id="KW-0407">Ion channel</keyword>
<evidence type="ECO:0000256" key="11">
    <source>
        <dbReference type="ARBA" id="ARBA00035585"/>
    </source>
</evidence>
<reference evidence="13 14" key="1">
    <citation type="submission" date="2015-03" db="EMBL/GenBank/DDBJ databases">
        <title>Genome sequencing of Methylobacterium variabile DSM 16961.</title>
        <authorList>
            <person name="Chaudhry V."/>
            <person name="Patil P.B."/>
        </authorList>
    </citation>
    <scope>NUCLEOTIDE SEQUENCE [LARGE SCALE GENOMIC DNA]</scope>
    <source>
        <strain evidence="13 14">DSM 16961</strain>
    </source>
</reference>
<evidence type="ECO:0000256" key="10">
    <source>
        <dbReference type="ARBA" id="ARBA00035120"/>
    </source>
</evidence>
<dbReference type="InterPro" id="IPR003691">
    <property type="entry name" value="FluC"/>
</dbReference>
<protein>
    <recommendedName>
        <fullName evidence="12">Fluoride-specific ion channel FluC</fullName>
    </recommendedName>
</protein>
<sequence length="140" mass="14753">MTWQFSLISAATQRTHIAALRVLGSGAFPCGTLGINVLGSFLMGLVTEYSTLKSGLPIQLRLFLTTGILGGFTTFSAFSLEAALLYERGQLGAALAYAVGSVALTTGALFLALALVRLLVNGGLHDPAGRRRRRAMRPGK</sequence>
<keyword evidence="7 12" id="KW-0406">Ion transport</keyword>
<comment type="catalytic activity">
    <reaction evidence="11">
        <text>fluoride(in) = fluoride(out)</text>
        <dbReference type="Rhea" id="RHEA:76159"/>
        <dbReference type="ChEBI" id="CHEBI:17051"/>
    </reaction>
    <physiologicalReaction direction="left-to-right" evidence="11">
        <dbReference type="Rhea" id="RHEA:76160"/>
    </physiologicalReaction>
</comment>
<accession>A0A0J6SVR6</accession>
<keyword evidence="5 12" id="KW-1133">Transmembrane helix</keyword>
<keyword evidence="14" id="KW-1185">Reference proteome</keyword>
<comment type="activity regulation">
    <text evidence="12">Na(+) is not transported, but it plays an essential structural role and its presence is essential for fluoride channel function.</text>
</comment>
<name>A0A0J6SVR6_9HYPH</name>
<evidence type="ECO:0000256" key="5">
    <source>
        <dbReference type="ARBA" id="ARBA00022989"/>
    </source>
</evidence>
<comment type="caution">
    <text evidence="13">The sequence shown here is derived from an EMBL/GenBank/DDBJ whole genome shotgun (WGS) entry which is preliminary data.</text>
</comment>
<keyword evidence="2 12" id="KW-1003">Cell membrane</keyword>
<keyword evidence="12" id="KW-0813">Transport</keyword>
<dbReference type="Pfam" id="PF02537">
    <property type="entry name" value="CRCB"/>
    <property type="match status" value="1"/>
</dbReference>
<dbReference type="PANTHER" id="PTHR28259:SF1">
    <property type="entry name" value="FLUORIDE EXPORT PROTEIN 1-RELATED"/>
    <property type="match status" value="1"/>
</dbReference>
<dbReference type="GO" id="GO:0140114">
    <property type="term" value="P:cellular detoxification of fluoride"/>
    <property type="evidence" value="ECO:0007669"/>
    <property type="project" value="UniProtKB-UniRule"/>
</dbReference>
<keyword evidence="3" id="KW-0997">Cell inner membrane</keyword>
<evidence type="ECO:0000313" key="13">
    <source>
        <dbReference type="EMBL" id="KMO37804.1"/>
    </source>
</evidence>
<evidence type="ECO:0000256" key="12">
    <source>
        <dbReference type="HAMAP-Rule" id="MF_00454"/>
    </source>
</evidence>
<comment type="similarity">
    <text evidence="10 12">Belongs to the fluoride channel Fluc/FEX (TC 1.A.43) family.</text>
</comment>
<dbReference type="Proteomes" id="UP000035955">
    <property type="component" value="Unassembled WGS sequence"/>
</dbReference>
<dbReference type="PATRIC" id="fig|298794.3.peg.7271"/>
<feature type="transmembrane region" description="Helical" evidence="12">
    <location>
        <begin position="26"/>
        <end position="46"/>
    </location>
</feature>
<feature type="binding site" evidence="12">
    <location>
        <position position="73"/>
    </location>
    <ligand>
        <name>Na(+)</name>
        <dbReference type="ChEBI" id="CHEBI:29101"/>
        <note>structural</note>
    </ligand>
</feature>
<dbReference type="EMBL" id="LABY01000080">
    <property type="protein sequence ID" value="KMO37804.1"/>
    <property type="molecule type" value="Genomic_DNA"/>
</dbReference>
<keyword evidence="4 12" id="KW-0812">Transmembrane</keyword>
<dbReference type="HAMAP" id="MF_00454">
    <property type="entry name" value="FluC"/>
    <property type="match status" value="1"/>
</dbReference>
<evidence type="ECO:0000256" key="9">
    <source>
        <dbReference type="ARBA" id="ARBA00023303"/>
    </source>
</evidence>
<keyword evidence="12" id="KW-0479">Metal-binding</keyword>
<evidence type="ECO:0000256" key="6">
    <source>
        <dbReference type="ARBA" id="ARBA00023053"/>
    </source>
</evidence>
<dbReference type="GO" id="GO:0062054">
    <property type="term" value="F:fluoride channel activity"/>
    <property type="evidence" value="ECO:0007669"/>
    <property type="project" value="UniProtKB-UniRule"/>
</dbReference>
<dbReference type="PANTHER" id="PTHR28259">
    <property type="entry name" value="FLUORIDE EXPORT PROTEIN 1-RELATED"/>
    <property type="match status" value="1"/>
</dbReference>
<dbReference type="GO" id="GO:0005886">
    <property type="term" value="C:plasma membrane"/>
    <property type="evidence" value="ECO:0007669"/>
    <property type="project" value="UniProtKB-SubCell"/>
</dbReference>
<evidence type="ECO:0000256" key="1">
    <source>
        <dbReference type="ARBA" id="ARBA00004651"/>
    </source>
</evidence>
<evidence type="ECO:0000256" key="3">
    <source>
        <dbReference type="ARBA" id="ARBA00022519"/>
    </source>
</evidence>
<feature type="transmembrane region" description="Helical" evidence="12">
    <location>
        <begin position="58"/>
        <end position="78"/>
    </location>
</feature>
<dbReference type="GO" id="GO:0046872">
    <property type="term" value="F:metal ion binding"/>
    <property type="evidence" value="ECO:0007669"/>
    <property type="project" value="UniProtKB-KW"/>
</dbReference>